<dbReference type="InterPro" id="IPR042297">
    <property type="entry name" value="Antirestriction_sf"/>
</dbReference>
<dbReference type="OMA" id="YAYSADH"/>
<keyword evidence="2" id="KW-0614">Plasmid</keyword>
<geneLocation type="plasmid" evidence="2">
    <name>pAsa5</name>
</geneLocation>
<evidence type="ECO:0000313" key="2">
    <source>
        <dbReference type="EMBL" id="ASD49323.1"/>
    </source>
</evidence>
<dbReference type="EMBL" id="KY555069">
    <property type="protein sequence ID" value="ASD49323.1"/>
    <property type="molecule type" value="Genomic_DNA"/>
</dbReference>
<reference evidence="2" key="1">
    <citation type="submission" date="2017-01" db="EMBL/GenBank/DDBJ databases">
        <title>Plasmid composition in Aeromonas salmonicida subsp. salmonicida 01-B526 unravels unsuspected type three secretion system loss patterns.</title>
        <authorList>
            <person name="Tanaka K.H."/>
            <person name="Vincent A.T."/>
            <person name="Emond-Rheault J.-G."/>
            <person name="Adamczuk M."/>
            <person name="Frenette M."/>
            <person name="Charette S.J."/>
        </authorList>
    </citation>
    <scope>NUCLEOTIDE SEQUENCE</scope>
    <source>
        <strain evidence="2">01-B526</strain>
        <plasmid evidence="2">pAsa5</plasmid>
    </source>
</reference>
<dbReference type="RefSeq" id="WP_005321058.1">
    <property type="nucleotide sequence ID" value="NZ_CDDW01000063.1"/>
</dbReference>
<dbReference type="AlphaFoldDB" id="A0A1Q4MF80"/>
<proteinExistence type="inferred from homology"/>
<comment type="similarity">
    <text evidence="1">Belongs to the antirestriction protein family.</text>
</comment>
<evidence type="ECO:0000256" key="1">
    <source>
        <dbReference type="ARBA" id="ARBA00008618"/>
    </source>
</evidence>
<organism evidence="2">
    <name type="scientific">Aeromonas salmonicida subsp. salmonicida</name>
    <dbReference type="NCBI Taxonomy" id="29491"/>
    <lineage>
        <taxon>Bacteria</taxon>
        <taxon>Pseudomonadati</taxon>
        <taxon>Pseudomonadota</taxon>
        <taxon>Gammaproteobacteria</taxon>
        <taxon>Aeromonadales</taxon>
        <taxon>Aeromonadaceae</taxon>
        <taxon>Aeromonas</taxon>
    </lineage>
</organism>
<accession>A0A1Q4MF80</accession>
<dbReference type="Pfam" id="PF03230">
    <property type="entry name" value="Antirestrict"/>
    <property type="match status" value="1"/>
</dbReference>
<name>A0A1Q4MF80_AERSS</name>
<dbReference type="InterPro" id="IPR004914">
    <property type="entry name" value="Antirestrict"/>
</dbReference>
<protein>
    <submittedName>
        <fullName evidence="2">Antirestriction protein</fullName>
    </submittedName>
</protein>
<dbReference type="Gene3D" id="3.30.70.3580">
    <property type="entry name" value="Antirestriction protein"/>
    <property type="match status" value="1"/>
</dbReference>
<sequence>MDALIAGLVIDSKRMDMMPKYFGRWMMKTEGNIYGWMKEICASYSGGYWDMWEVSNGAFFMVPPLKKEGYTLSINGNGFEGVLTAHATGVVACLFAYYYMWEMTDDDLFVRLYHALREYALTLEEHSLIFSALD</sequence>